<comment type="caution">
    <text evidence="4">The sequence shown here is derived from an EMBL/GenBank/DDBJ whole genome shotgun (WGS) entry which is preliminary data.</text>
</comment>
<evidence type="ECO:0000256" key="1">
    <source>
        <dbReference type="ARBA" id="ARBA00023054"/>
    </source>
</evidence>
<dbReference type="GO" id="GO:0005856">
    <property type="term" value="C:cytoskeleton"/>
    <property type="evidence" value="ECO:0007669"/>
    <property type="project" value="UniProtKB-ARBA"/>
</dbReference>
<evidence type="ECO:0000313" key="5">
    <source>
        <dbReference type="Proteomes" id="UP000717585"/>
    </source>
</evidence>
<accession>A0A8J6BBG8</accession>
<keyword evidence="1 2" id="KW-0175">Coiled coil</keyword>
<evidence type="ECO:0000256" key="2">
    <source>
        <dbReference type="SAM" id="Coils"/>
    </source>
</evidence>
<evidence type="ECO:0000259" key="3">
    <source>
        <dbReference type="Pfam" id="PF13863"/>
    </source>
</evidence>
<proteinExistence type="predicted"/>
<dbReference type="InterPro" id="IPR025252">
    <property type="entry name" value="DUF4200"/>
</dbReference>
<dbReference type="AlphaFoldDB" id="A0A8J6BBG8"/>
<dbReference type="Pfam" id="PF13863">
    <property type="entry name" value="DUF4200"/>
    <property type="match status" value="1"/>
</dbReference>
<evidence type="ECO:0000313" key="4">
    <source>
        <dbReference type="EMBL" id="KAG9397274.1"/>
    </source>
</evidence>
<protein>
    <recommendedName>
        <fullName evidence="3">DUF4200 domain-containing protein</fullName>
    </recommendedName>
</protein>
<name>A0A8J6BBG8_9EUKA</name>
<feature type="coiled-coil region" evidence="2">
    <location>
        <begin position="183"/>
        <end position="235"/>
    </location>
</feature>
<organism evidence="4 5">
    <name type="scientific">Carpediemonas membranifera</name>
    <dbReference type="NCBI Taxonomy" id="201153"/>
    <lineage>
        <taxon>Eukaryota</taxon>
        <taxon>Metamonada</taxon>
        <taxon>Carpediemonas-like organisms</taxon>
        <taxon>Carpediemonas</taxon>
    </lineage>
</organism>
<dbReference type="PANTHER" id="PTHR21683">
    <property type="entry name" value="COILED-COIL DOMAIN-CONTAINING PROTEIN 42 LIKE-2-LIKE-RELATED"/>
    <property type="match status" value="1"/>
</dbReference>
<reference evidence="4" key="1">
    <citation type="submission" date="2021-05" db="EMBL/GenBank/DDBJ databases">
        <title>A free-living protist that lacks canonical eukaryotic 1 DNA replication and segregation systems.</title>
        <authorList>
            <person name="Salas-Leiva D.E."/>
            <person name="Tromer E.C."/>
            <person name="Curtis B.A."/>
            <person name="Jerlstrom-Hultqvist J."/>
            <person name="Kolisko M."/>
            <person name="Yi Z."/>
            <person name="Salas-Leiva J.S."/>
            <person name="Gallot-Lavallee L."/>
            <person name="Kops G.J.P.L."/>
            <person name="Archibald J.M."/>
            <person name="Simpson A.G.B."/>
            <person name="Roger A.J."/>
        </authorList>
    </citation>
    <scope>NUCLEOTIDE SEQUENCE</scope>
    <source>
        <strain evidence="4">BICM</strain>
    </source>
</reference>
<dbReference type="OrthoDB" id="10264298at2759"/>
<dbReference type="EMBL" id="JAHDYR010000003">
    <property type="protein sequence ID" value="KAG9397274.1"/>
    <property type="molecule type" value="Genomic_DNA"/>
</dbReference>
<sequence>MQVTASPVHTQQRAIADNNDRLNTQYELINPVGLDDRTYSATMMLEKRRETFEVEQALEAQKAEYARKLTEFKRKEEELHAKDQELQESLVRFNKFLHDNDHKCVRAQRKIEEEREQVAQKSQEIDDLKQQLAELKLASAELQNGLARLSIHTEYLESVIDHDDEFTEIKDILTRHDTLVATNNDLRQRSASVQKSIEETRAELADLEKARAADVLNLNNRLSVLQQEYEERERAASNAQGFRDAAVELRISRAGQSGALLMAAENIFGRTLATSHVLQKPPTMPSTQLDLFRLHLSTAVNHIQDLEHVLAEHGDG</sequence>
<feature type="domain" description="DUF4200" evidence="3">
    <location>
        <begin position="44"/>
        <end position="161"/>
    </location>
</feature>
<gene>
    <name evidence="4" type="ORF">J8273_1189</name>
</gene>
<feature type="coiled-coil region" evidence="2">
    <location>
        <begin position="55"/>
        <end position="145"/>
    </location>
</feature>
<dbReference type="Proteomes" id="UP000717585">
    <property type="component" value="Unassembled WGS sequence"/>
</dbReference>
<keyword evidence="5" id="KW-1185">Reference proteome</keyword>
<dbReference type="PANTHER" id="PTHR21683:SF2">
    <property type="entry name" value="COILED-COIL DOMAIN-CONTAINING PROTEIN 42 LIKE-2-LIKE"/>
    <property type="match status" value="1"/>
</dbReference>
<dbReference type="InterPro" id="IPR051147">
    <property type="entry name" value="CFAP_domain-containing"/>
</dbReference>